<feature type="compositionally biased region" description="Low complexity" evidence="2">
    <location>
        <begin position="79"/>
        <end position="88"/>
    </location>
</feature>
<evidence type="ECO:0000256" key="1">
    <source>
        <dbReference type="SAM" id="Coils"/>
    </source>
</evidence>
<dbReference type="GeneID" id="92087666"/>
<evidence type="ECO:0000313" key="3">
    <source>
        <dbReference type="EMBL" id="KAK8075922.1"/>
    </source>
</evidence>
<evidence type="ECO:0000313" key="4">
    <source>
        <dbReference type="Proteomes" id="UP001480595"/>
    </source>
</evidence>
<feature type="compositionally biased region" description="Gly residues" evidence="2">
    <location>
        <begin position="108"/>
        <end position="133"/>
    </location>
</feature>
<organism evidence="3 4">
    <name type="scientific">Apiospora phragmitis</name>
    <dbReference type="NCBI Taxonomy" id="2905665"/>
    <lineage>
        <taxon>Eukaryota</taxon>
        <taxon>Fungi</taxon>
        <taxon>Dikarya</taxon>
        <taxon>Ascomycota</taxon>
        <taxon>Pezizomycotina</taxon>
        <taxon>Sordariomycetes</taxon>
        <taxon>Xylariomycetidae</taxon>
        <taxon>Amphisphaeriales</taxon>
        <taxon>Apiosporaceae</taxon>
        <taxon>Apiospora</taxon>
    </lineage>
</organism>
<feature type="region of interest" description="Disordered" evidence="2">
    <location>
        <begin position="18"/>
        <end position="38"/>
    </location>
</feature>
<feature type="region of interest" description="Disordered" evidence="2">
    <location>
        <begin position="52"/>
        <end position="133"/>
    </location>
</feature>
<feature type="coiled-coil region" evidence="1">
    <location>
        <begin position="161"/>
        <end position="188"/>
    </location>
</feature>
<reference evidence="3 4" key="1">
    <citation type="submission" date="2023-01" db="EMBL/GenBank/DDBJ databases">
        <title>Analysis of 21 Apiospora genomes using comparative genomics revels a genus with tremendous synthesis potential of carbohydrate active enzymes and secondary metabolites.</title>
        <authorList>
            <person name="Sorensen T."/>
        </authorList>
    </citation>
    <scope>NUCLEOTIDE SEQUENCE [LARGE SCALE GENOMIC DNA]</scope>
    <source>
        <strain evidence="3 4">CBS 135458</strain>
    </source>
</reference>
<gene>
    <name evidence="3" type="ORF">PG994_003194</name>
</gene>
<comment type="caution">
    <text evidence="3">The sequence shown here is derived from an EMBL/GenBank/DDBJ whole genome shotgun (WGS) entry which is preliminary data.</text>
</comment>
<sequence>MSASQTLLKYLETVEALEKEKEKAPAGGVGPSLDKMSPRDVLEVLGLHGVLEKIRFGRKKKASKADPAQGTGGAGGSGTSSTGGPSASDNNAGGNDTPERRDPVTTNPGGGNDGNGNDGNGNDGNGNGNGNACGMGQEHAERCHAELRRLQAESTAHGTQLQAHAGRLTALENNAAAAANQNSNNNQQQQQPATEEQRNALANMQGDIGRMQADITQVRATVADQGVAITEANRRGVDIGPLPGRPGLEQGGTAPTTAGGRTVQTVRGPGGDRTWSNDPWLNRYLERGWRVFWALVAGIIFGSIIFSSASPRVVFCSSSGESPSQGALPLVISLVVVPDVC</sequence>
<dbReference type="RefSeq" id="XP_066718881.1">
    <property type="nucleotide sequence ID" value="XM_066854603.1"/>
</dbReference>
<keyword evidence="1" id="KW-0175">Coiled coil</keyword>
<proteinExistence type="predicted"/>
<dbReference type="EMBL" id="JAQQWL010000004">
    <property type="protein sequence ID" value="KAK8075922.1"/>
    <property type="molecule type" value="Genomic_DNA"/>
</dbReference>
<keyword evidence="4" id="KW-1185">Reference proteome</keyword>
<accession>A0ABR1VYL1</accession>
<name>A0ABR1VYL1_9PEZI</name>
<feature type="compositionally biased region" description="Low complexity" evidence="2">
    <location>
        <begin position="251"/>
        <end position="262"/>
    </location>
</feature>
<dbReference type="Proteomes" id="UP001480595">
    <property type="component" value="Unassembled WGS sequence"/>
</dbReference>
<evidence type="ECO:0000256" key="2">
    <source>
        <dbReference type="SAM" id="MobiDB-lite"/>
    </source>
</evidence>
<protein>
    <submittedName>
        <fullName evidence="3">Uncharacterized protein</fullName>
    </submittedName>
</protein>
<feature type="region of interest" description="Disordered" evidence="2">
    <location>
        <begin position="236"/>
        <end position="271"/>
    </location>
</feature>